<dbReference type="Gene3D" id="2.40.50.140">
    <property type="entry name" value="Nucleic acid-binding proteins"/>
    <property type="match status" value="1"/>
</dbReference>
<dbReference type="GO" id="GO:0016887">
    <property type="term" value="F:ATP hydrolysis activity"/>
    <property type="evidence" value="ECO:0007669"/>
    <property type="project" value="InterPro"/>
</dbReference>
<feature type="compositionally biased region" description="Basic and acidic residues" evidence="11">
    <location>
        <begin position="21"/>
        <end position="31"/>
    </location>
</feature>
<dbReference type="PANTHER" id="PTHR23073">
    <property type="entry name" value="26S PROTEASOME REGULATORY SUBUNIT"/>
    <property type="match status" value="1"/>
</dbReference>
<dbReference type="EMBL" id="KF901181">
    <property type="protein sequence ID" value="AIF21070.1"/>
    <property type="molecule type" value="Genomic_DNA"/>
</dbReference>
<evidence type="ECO:0000256" key="6">
    <source>
        <dbReference type="ARBA" id="ARBA00022942"/>
    </source>
</evidence>
<dbReference type="Pfam" id="PF17862">
    <property type="entry name" value="AAA_lid_3"/>
    <property type="match status" value="1"/>
</dbReference>
<dbReference type="GO" id="GO:0005737">
    <property type="term" value="C:cytoplasm"/>
    <property type="evidence" value="ECO:0007669"/>
    <property type="project" value="UniProtKB-SubCell"/>
</dbReference>
<evidence type="ECO:0000256" key="7">
    <source>
        <dbReference type="ARBA" id="ARBA00023054"/>
    </source>
</evidence>
<dbReference type="Pfam" id="PF00004">
    <property type="entry name" value="AAA"/>
    <property type="match status" value="1"/>
</dbReference>
<dbReference type="InterPro" id="IPR012340">
    <property type="entry name" value="NA-bd_OB-fold"/>
</dbReference>
<dbReference type="InterPro" id="IPR050221">
    <property type="entry name" value="26S_Proteasome_ATPase"/>
</dbReference>
<keyword evidence="4 9" id="KW-0547">Nucleotide-binding</keyword>
<evidence type="ECO:0000256" key="2">
    <source>
        <dbReference type="ARBA" id="ARBA00006914"/>
    </source>
</evidence>
<dbReference type="NCBIfam" id="NF003069">
    <property type="entry name" value="PRK03992.1"/>
    <property type="match status" value="1"/>
</dbReference>
<evidence type="ECO:0000256" key="5">
    <source>
        <dbReference type="ARBA" id="ARBA00022840"/>
    </source>
</evidence>
<evidence type="ECO:0000256" key="11">
    <source>
        <dbReference type="SAM" id="MobiDB-lite"/>
    </source>
</evidence>
<dbReference type="SUPFAM" id="SSF52540">
    <property type="entry name" value="P-loop containing nucleoside triphosphate hydrolases"/>
    <property type="match status" value="1"/>
</dbReference>
<evidence type="ECO:0000256" key="4">
    <source>
        <dbReference type="ARBA" id="ARBA00022741"/>
    </source>
</evidence>
<sequence>MKASKVVRRMMSSSSGASDRGSPEDEFRTEESSLKELLQKFEELSTTSQQLMTEKLFLENECNQLKKRVNRLDEEIRALKEPPFIIGHVQDMVGDEAVVRSSNGTIFQVSVNQRLDVSTLKPGARVTLNQDTLAIVDVLSEGWDPLVSSTENLEKPTTTFAEIGGMEEQVKSLRQAIELPLQKPEAFTSMGLVPPKGVLLTGPPGTGKTMLARAVANSTEATFLGLVGSELAQKYIGEGGRMVRELFDMAREKSPSIIFIDEIDAIGSKRLDSSTSGDREVQRTLMQLLAEMDGFDSNEQVKLIAATNRPELLDKALLRPGRFDRIIEVGLPDQDGRQSILQIMTRSTPLDKDVNLKLLSRQTEGFSGAELKSMVMEAGMIAIEEDRTSLSKQDLNSAHEIIEKNRKDPIRSNHEGLYG</sequence>
<feature type="region of interest" description="Disordered" evidence="11">
    <location>
        <begin position="1"/>
        <end position="31"/>
    </location>
</feature>
<dbReference type="Gene3D" id="1.10.8.60">
    <property type="match status" value="1"/>
</dbReference>
<dbReference type="Pfam" id="PF16450">
    <property type="entry name" value="Prot_ATP_ID_OB_C"/>
    <property type="match status" value="1"/>
</dbReference>
<evidence type="ECO:0000256" key="10">
    <source>
        <dbReference type="SAM" id="Coils"/>
    </source>
</evidence>
<feature type="domain" description="AAA+ ATPase" evidence="12">
    <location>
        <begin position="194"/>
        <end position="333"/>
    </location>
</feature>
<dbReference type="PROSITE" id="PS00674">
    <property type="entry name" value="AAA"/>
    <property type="match status" value="1"/>
</dbReference>
<accession>A0A075HZX0</accession>
<evidence type="ECO:0000259" key="12">
    <source>
        <dbReference type="SMART" id="SM00382"/>
    </source>
</evidence>
<gene>
    <name evidence="13" type="primary">psmR</name>
</gene>
<comment type="subcellular location">
    <subcellularLocation>
        <location evidence="1">Cytoplasm</location>
    </subcellularLocation>
</comment>
<dbReference type="SMART" id="SM00382">
    <property type="entry name" value="AAA"/>
    <property type="match status" value="1"/>
</dbReference>
<evidence type="ECO:0000256" key="9">
    <source>
        <dbReference type="RuleBase" id="RU003651"/>
    </source>
</evidence>
<proteinExistence type="inferred from homology"/>
<keyword evidence="6 13" id="KW-0647">Proteasome</keyword>
<dbReference type="InterPro" id="IPR041569">
    <property type="entry name" value="AAA_lid_3"/>
</dbReference>
<dbReference type="InterPro" id="IPR003960">
    <property type="entry name" value="ATPase_AAA_CS"/>
</dbReference>
<evidence type="ECO:0000256" key="3">
    <source>
        <dbReference type="ARBA" id="ARBA00022490"/>
    </source>
</evidence>
<name>A0A075HZX0_9EURY</name>
<feature type="coiled-coil region" evidence="10">
    <location>
        <begin position="34"/>
        <end position="82"/>
    </location>
</feature>
<keyword evidence="3" id="KW-0963">Cytoplasm</keyword>
<dbReference type="GO" id="GO:0000502">
    <property type="term" value="C:proteasome complex"/>
    <property type="evidence" value="ECO:0007669"/>
    <property type="project" value="UniProtKB-KW"/>
</dbReference>
<reference evidence="13" key="1">
    <citation type="journal article" date="2014" name="Genome Biol. Evol.">
        <title>Pangenome evidence for extensive interdomain horizontal transfer affecting lineage core and shell genes in uncultured planktonic thaumarchaeota and euryarchaeota.</title>
        <authorList>
            <person name="Deschamps P."/>
            <person name="Zivanovic Y."/>
            <person name="Moreira D."/>
            <person name="Rodriguez-Valera F."/>
            <person name="Lopez-Garcia P."/>
        </authorList>
    </citation>
    <scope>NUCLEOTIDE SEQUENCE</scope>
</reference>
<dbReference type="InterPro" id="IPR003593">
    <property type="entry name" value="AAA+_ATPase"/>
</dbReference>
<evidence type="ECO:0000256" key="1">
    <source>
        <dbReference type="ARBA" id="ARBA00004496"/>
    </source>
</evidence>
<dbReference type="AlphaFoldDB" id="A0A075HZX0"/>
<comment type="similarity">
    <text evidence="2 9">Belongs to the AAA ATPase family.</text>
</comment>
<dbReference type="InterPro" id="IPR027417">
    <property type="entry name" value="P-loop_NTPase"/>
</dbReference>
<keyword evidence="8" id="KW-0143">Chaperone</keyword>
<dbReference type="InterPro" id="IPR032501">
    <property type="entry name" value="Prot_ATP_ID_OB_2nd"/>
</dbReference>
<evidence type="ECO:0000256" key="8">
    <source>
        <dbReference type="ARBA" id="ARBA00023186"/>
    </source>
</evidence>
<protein>
    <submittedName>
        <fullName evidence="13">Proteasome endopeptidase complex subunit (PsmR)</fullName>
    </submittedName>
</protein>
<dbReference type="FunFam" id="3.40.50.300:FF:000033">
    <property type="entry name" value="26S protease regulatory subunit 6B"/>
    <property type="match status" value="1"/>
</dbReference>
<feature type="compositionally biased region" description="Low complexity" evidence="11">
    <location>
        <begin position="9"/>
        <end position="20"/>
    </location>
</feature>
<organism evidence="13">
    <name type="scientific">uncultured marine group II/III euryarchaeote KM3_98_B01</name>
    <dbReference type="NCBI Taxonomy" id="1456546"/>
    <lineage>
        <taxon>Archaea</taxon>
        <taxon>Methanobacteriati</taxon>
        <taxon>Methanobacteriota</taxon>
        <taxon>environmental samples</taxon>
    </lineage>
</organism>
<keyword evidence="5 9" id="KW-0067">ATP-binding</keyword>
<keyword evidence="7 10" id="KW-0175">Coiled coil</keyword>
<dbReference type="GO" id="GO:0005524">
    <property type="term" value="F:ATP binding"/>
    <property type="evidence" value="ECO:0007669"/>
    <property type="project" value="UniProtKB-KW"/>
</dbReference>
<dbReference type="Gene3D" id="3.40.50.300">
    <property type="entry name" value="P-loop containing nucleotide triphosphate hydrolases"/>
    <property type="match status" value="1"/>
</dbReference>
<dbReference type="InterPro" id="IPR003959">
    <property type="entry name" value="ATPase_AAA_core"/>
</dbReference>
<evidence type="ECO:0000313" key="13">
    <source>
        <dbReference type="EMBL" id="AIF21070.1"/>
    </source>
</evidence>